<dbReference type="CDD" id="cd12797">
    <property type="entry name" value="M23_peptidase"/>
    <property type="match status" value="1"/>
</dbReference>
<dbReference type="OrthoDB" id="9809488at2"/>
<keyword evidence="2" id="KW-0472">Membrane</keyword>
<keyword evidence="2" id="KW-0812">Transmembrane</keyword>
<keyword evidence="4" id="KW-0378">Hydrolase</keyword>
<evidence type="ECO:0000259" key="3">
    <source>
        <dbReference type="Pfam" id="PF01551"/>
    </source>
</evidence>
<dbReference type="Proteomes" id="UP000198828">
    <property type="component" value="Unassembled WGS sequence"/>
</dbReference>
<feature type="domain" description="M23ase beta-sheet core" evidence="3">
    <location>
        <begin position="158"/>
        <end position="256"/>
    </location>
</feature>
<keyword evidence="5" id="KW-1185">Reference proteome</keyword>
<dbReference type="AlphaFoldDB" id="A0A1H2QXZ9"/>
<dbReference type="GO" id="GO:0004222">
    <property type="term" value="F:metalloendopeptidase activity"/>
    <property type="evidence" value="ECO:0007669"/>
    <property type="project" value="TreeGrafter"/>
</dbReference>
<evidence type="ECO:0000256" key="1">
    <source>
        <dbReference type="SAM" id="Coils"/>
    </source>
</evidence>
<keyword evidence="1" id="KW-0175">Coiled coil</keyword>
<organism evidence="4 5">
    <name type="scientific">Tepidimicrobium xylanilyticum</name>
    <dbReference type="NCBI Taxonomy" id="1123352"/>
    <lineage>
        <taxon>Bacteria</taxon>
        <taxon>Bacillati</taxon>
        <taxon>Bacillota</taxon>
        <taxon>Tissierellia</taxon>
        <taxon>Tissierellales</taxon>
        <taxon>Tepidimicrobiaceae</taxon>
        <taxon>Tepidimicrobium</taxon>
    </lineage>
</organism>
<dbReference type="RefSeq" id="WP_093750033.1">
    <property type="nucleotide sequence ID" value="NZ_FNNG01000001.1"/>
</dbReference>
<protein>
    <submittedName>
        <fullName evidence="4">Murein DD-endopeptidase MepM and murein hydrolase activator NlpD, contain LysM domain</fullName>
    </submittedName>
</protein>
<keyword evidence="2" id="KW-1133">Transmembrane helix</keyword>
<feature type="coiled-coil region" evidence="1">
    <location>
        <begin position="60"/>
        <end position="117"/>
    </location>
</feature>
<reference evidence="4 5" key="1">
    <citation type="submission" date="2016-10" db="EMBL/GenBank/DDBJ databases">
        <authorList>
            <person name="de Groot N.N."/>
        </authorList>
    </citation>
    <scope>NUCLEOTIDE SEQUENCE [LARGE SCALE GENOMIC DNA]</scope>
    <source>
        <strain evidence="4 5">DSM 23310</strain>
    </source>
</reference>
<dbReference type="InterPro" id="IPR016047">
    <property type="entry name" value="M23ase_b-sheet_dom"/>
</dbReference>
<accession>A0A1H2QXZ9</accession>
<evidence type="ECO:0000256" key="2">
    <source>
        <dbReference type="SAM" id="Phobius"/>
    </source>
</evidence>
<dbReference type="PANTHER" id="PTHR21666:SF270">
    <property type="entry name" value="MUREIN HYDROLASE ACTIVATOR ENVC"/>
    <property type="match status" value="1"/>
</dbReference>
<dbReference type="Pfam" id="PF01551">
    <property type="entry name" value="Peptidase_M23"/>
    <property type="match status" value="1"/>
</dbReference>
<dbReference type="SUPFAM" id="SSF51261">
    <property type="entry name" value="Duplicated hybrid motif"/>
    <property type="match status" value="1"/>
</dbReference>
<proteinExistence type="predicted"/>
<dbReference type="Gene3D" id="2.70.70.10">
    <property type="entry name" value="Glucose Permease (Domain IIA)"/>
    <property type="match status" value="1"/>
</dbReference>
<sequence length="265" mass="30155">MRRWLERLTKKDGFYIILFIFVCIVAITTVLTSKRDLQKRKGENLSHEEDYIIIEDELDLESSLNIEEQLNENLDEFEEEYLEYDEISEEPSEDIKEAMAEEEIEGIEEEIEEDLESVEMGVSTNIAQDMILPVEGKIAIGYTKDSLVYSETLEEWTAHKGIDILALEGTPVVAALSGVVQEVYKDELWGMVMIIDHGSGLLTKYANMAEESFIEEGSKVNKGEVIGKVGRTALIEVMMEPHIHFEVIKDGLSVDPKDYMSALDY</sequence>
<dbReference type="PANTHER" id="PTHR21666">
    <property type="entry name" value="PEPTIDASE-RELATED"/>
    <property type="match status" value="1"/>
</dbReference>
<feature type="transmembrane region" description="Helical" evidence="2">
    <location>
        <begin position="12"/>
        <end position="31"/>
    </location>
</feature>
<evidence type="ECO:0000313" key="4">
    <source>
        <dbReference type="EMBL" id="SDW12001.1"/>
    </source>
</evidence>
<dbReference type="InterPro" id="IPR050570">
    <property type="entry name" value="Cell_wall_metabolism_enzyme"/>
</dbReference>
<evidence type="ECO:0000313" key="5">
    <source>
        <dbReference type="Proteomes" id="UP000198828"/>
    </source>
</evidence>
<dbReference type="EMBL" id="FNNG01000001">
    <property type="protein sequence ID" value="SDW12001.1"/>
    <property type="molecule type" value="Genomic_DNA"/>
</dbReference>
<name>A0A1H2QXZ9_9FIRM</name>
<gene>
    <name evidence="4" type="ORF">SAMN05660923_00247</name>
</gene>
<dbReference type="InterPro" id="IPR011055">
    <property type="entry name" value="Dup_hybrid_motif"/>
</dbReference>